<evidence type="ECO:0000256" key="5">
    <source>
        <dbReference type="ARBA" id="ARBA00022840"/>
    </source>
</evidence>
<feature type="transmembrane region" description="Helical" evidence="9">
    <location>
        <begin position="541"/>
        <end position="560"/>
    </location>
</feature>
<gene>
    <name evidence="12" type="ORF">C8R41DRAFT_356946</name>
</gene>
<accession>A0ABQ8VWS7</accession>
<dbReference type="SUPFAM" id="SSF52540">
    <property type="entry name" value="P-loop containing nucleoside triphosphate hydrolases"/>
    <property type="match status" value="2"/>
</dbReference>
<feature type="transmembrane region" description="Helical" evidence="9">
    <location>
        <begin position="113"/>
        <end position="134"/>
    </location>
</feature>
<dbReference type="Pfam" id="PF00664">
    <property type="entry name" value="ABC_membrane"/>
    <property type="match status" value="2"/>
</dbReference>
<keyword evidence="3 9" id="KW-0812">Transmembrane</keyword>
<evidence type="ECO:0000256" key="1">
    <source>
        <dbReference type="ARBA" id="ARBA00004370"/>
    </source>
</evidence>
<feature type="transmembrane region" description="Helical" evidence="9">
    <location>
        <begin position="1233"/>
        <end position="1250"/>
    </location>
</feature>
<evidence type="ECO:0000313" key="13">
    <source>
        <dbReference type="Proteomes" id="UP001150217"/>
    </source>
</evidence>
<protein>
    <recommendedName>
        <fullName evidence="14">P-loop containing nucleoside triphosphate hydrolase protein</fullName>
    </recommendedName>
</protein>
<dbReference type="InterPro" id="IPR003593">
    <property type="entry name" value="AAA+_ATPase"/>
</dbReference>
<dbReference type="PROSITE" id="PS50893">
    <property type="entry name" value="ABC_TRANSPORTER_2"/>
    <property type="match status" value="2"/>
</dbReference>
<evidence type="ECO:0008006" key="14">
    <source>
        <dbReference type="Google" id="ProtNLM"/>
    </source>
</evidence>
<keyword evidence="6 9" id="KW-1133">Transmembrane helix</keyword>
<feature type="compositionally biased region" description="Basic and acidic residues" evidence="8">
    <location>
        <begin position="380"/>
        <end position="391"/>
    </location>
</feature>
<feature type="transmembrane region" description="Helical" evidence="9">
    <location>
        <begin position="1342"/>
        <end position="1363"/>
    </location>
</feature>
<dbReference type="PROSITE" id="PS00211">
    <property type="entry name" value="ABC_TRANSPORTER_1"/>
    <property type="match status" value="1"/>
</dbReference>
<keyword evidence="13" id="KW-1185">Reference proteome</keyword>
<keyword evidence="2" id="KW-0813">Transport</keyword>
<feature type="compositionally biased region" description="Low complexity" evidence="8">
    <location>
        <begin position="771"/>
        <end position="783"/>
    </location>
</feature>
<keyword evidence="5" id="KW-0067">ATP-binding</keyword>
<evidence type="ECO:0000256" key="4">
    <source>
        <dbReference type="ARBA" id="ARBA00022741"/>
    </source>
</evidence>
<dbReference type="InterPro" id="IPR011527">
    <property type="entry name" value="ABC1_TM_dom"/>
</dbReference>
<reference evidence="12" key="1">
    <citation type="submission" date="2022-08" db="EMBL/GenBank/DDBJ databases">
        <title>A Global Phylogenomic Analysis of the Shiitake Genus Lentinula.</title>
        <authorList>
            <consortium name="DOE Joint Genome Institute"/>
            <person name="Sierra-Patev S."/>
            <person name="Min B."/>
            <person name="Naranjo-Ortiz M."/>
            <person name="Looney B."/>
            <person name="Konkel Z."/>
            <person name="Slot J.C."/>
            <person name="Sakamoto Y."/>
            <person name="Steenwyk J.L."/>
            <person name="Rokas A."/>
            <person name="Carro J."/>
            <person name="Camarero S."/>
            <person name="Ferreira P."/>
            <person name="Molpeceres G."/>
            <person name="Ruiz-Duenas F.J."/>
            <person name="Serrano A."/>
            <person name="Henrissat B."/>
            <person name="Drula E."/>
            <person name="Hughes K.W."/>
            <person name="Mata J.L."/>
            <person name="Ishikawa N.K."/>
            <person name="Vargas-Isla R."/>
            <person name="Ushijima S."/>
            <person name="Smith C.A."/>
            <person name="Ahrendt S."/>
            <person name="Andreopoulos W."/>
            <person name="He G."/>
            <person name="Labutti K."/>
            <person name="Lipzen A."/>
            <person name="Ng V."/>
            <person name="Riley R."/>
            <person name="Sandor L."/>
            <person name="Barry K."/>
            <person name="Martinez A.T."/>
            <person name="Xiao Y."/>
            <person name="Gibbons J.G."/>
            <person name="Terashima K."/>
            <person name="Grigoriev I.V."/>
            <person name="Hibbett D.S."/>
        </authorList>
    </citation>
    <scope>NUCLEOTIDE SEQUENCE</scope>
    <source>
        <strain evidence="12">RHP3577 ss4</strain>
    </source>
</reference>
<dbReference type="Pfam" id="PF00005">
    <property type="entry name" value="ABC_tran"/>
    <property type="match status" value="2"/>
</dbReference>
<evidence type="ECO:0000256" key="3">
    <source>
        <dbReference type="ARBA" id="ARBA00022692"/>
    </source>
</evidence>
<dbReference type="PANTHER" id="PTHR24223">
    <property type="entry name" value="ATP-BINDING CASSETTE SUB-FAMILY C"/>
    <property type="match status" value="1"/>
</dbReference>
<feature type="transmembrane region" description="Helical" evidence="9">
    <location>
        <begin position="517"/>
        <end position="535"/>
    </location>
</feature>
<dbReference type="CDD" id="cd18596">
    <property type="entry name" value="ABC_6TM_VMR1_D1_like"/>
    <property type="match status" value="1"/>
</dbReference>
<feature type="domain" description="ABC transmembrane type-1" evidence="11">
    <location>
        <begin position="1093"/>
        <end position="1378"/>
    </location>
</feature>
<feature type="domain" description="ABC transmembrane type-1" evidence="11">
    <location>
        <begin position="498"/>
        <end position="684"/>
    </location>
</feature>
<dbReference type="InterPro" id="IPR003439">
    <property type="entry name" value="ABC_transporter-like_ATP-bd"/>
</dbReference>
<feature type="transmembrane region" description="Helical" evidence="9">
    <location>
        <begin position="628"/>
        <end position="648"/>
    </location>
</feature>
<feature type="region of interest" description="Disordered" evidence="8">
    <location>
        <begin position="380"/>
        <end position="465"/>
    </location>
</feature>
<feature type="region of interest" description="Disordered" evidence="8">
    <location>
        <begin position="752"/>
        <end position="783"/>
    </location>
</feature>
<evidence type="ECO:0000256" key="7">
    <source>
        <dbReference type="ARBA" id="ARBA00023136"/>
    </source>
</evidence>
<sequence length="1661" mass="183433">MDSTMGSQQMSFMYLQGKSLKMDKEEVALSTFLIPTCVAIASAALLLLHISVSQTKSARPDASSRDSPSLRRQITSLGGSTIFAFYLVRLLACVALVVIGAIELVRSRSSVDTALICIFLYTTILSLSSLVASYRWSRNSIRHLNTVLCATFATYAYRDVYPLGTYKVVPQDGSDGCFTWVKIGLLFLAGVLVPLCVPRKYVPVDPKHPKTPNPEQTCSILSRLTFAFMDSVIFKAYYSPSLPYEDLPSLADYDHAEYLKKRSFRHLDPTIVTNRRNAFFSLVRVFTWEFSVLSVLVLLQSVLDFATPVGVKNLLGYIETNGVNAAFRPWVWIAWLFLGPLLQTMASESYLYITTRQVVHAEAILTEVILEHALRIRVKAETDDEEDRKASETSISSNYPSASASPSQSESDMATPPDSGDEEDQKTLQSDTHSRAATNATEATDATDTTLRPGSSSSSKVIKSKEPSKVSALALTTDSSKNPKSQKINSEKAKNILGKLSNLVTTDMQNITDGKEALRLIIQVPIQVALCVWFLERVLGWSAFVGLATIIILFPIPGYFTKLMQSRQKIKMKKTDARIGIVTETLSVLRMVKFFGWESLMGDRIKDAREEELVYVKKLRLLELASGLSNHVIPLIVMLVTYATYTVVMKQELSASKVFSSMVVFEKFSMLMWRVMHYVNQSVNAKVSLDRVTEFLYETELLDTFQTHPHTSGSATSDGLIPVTAPPPFPTQEIGFRNVAFSWSNDYSGNSDEYQSGLSTPTSTRSEPFEPSISSSVTPTSQSPRSIKRQFTLKIPDEVIFQRNAINLIVGSTGSGKTSMLMALLGEMHLIPRNSGLHQSWFNLPRGRGVAYAAQESWVQNATIKENIIFDSPFEATRYRQVLYQCALEKDLELFQAGDETEVGEKGLTLSGGQKARVTLARAIYSNAEVLLLDDVLAALDVHTSKWIVEKCFKGDLVKDRTILLVTHNTSLTHPIAGNVVSLKDGQVAKQGTVAEVLGVSEVEQVDGPSTENVENVETIETIEQIEDEIIGNHGGSNGEGDGTKSKKSPPVEGQGKLIVAEEIQIGNVGWPAVRLLIKGLGGQHVILFVASVFASFLLSESAEIFQTWFLGIWASQYERKDASEVDVVFYLVGYSLILLFVVVTFAVGFIIYLYGALRASRSIHKQLVQSVLSSTLRWLDTTPTSRVITRATQDMRDVDGPLPNQISNLLRLTIMMIGQFCSVIYFSPAFLLPGILVSVAGALCGSIYIKAQLPIKRIQSNAKAPVLAHFGTVMAGLVSVRAYGVQERFIKESLTRINYYSRPSRVFWNLNRWIDVRLDLLGNVFSASLAAYLVYVSHGQAATIGFSLNMAVMFSSSILYYIRIMNMFQVRANSLERINAYIEIEQEPKPTKEGVPPAYWPSSGDLRVENLSARYSPDGPQVLQGINFHIKSGERIGVVGRTGSGKSSLMLSLLRCIYTDGEVYLDGISTSTINLDDLRTKITIIPQMPELLSGTVRRNLDPFDQYDDAALYDALRSAGLYSIQSEDENARVGLDTAVASGGGNLSVGQRQIIALARAMVRESKLLILDEATSAIDYKTDAVIQSSLRHELKGDVTLITVAHRLQTIMDADKIMVLDAGRIVEYDSPKELLKNESGHLRALVDESADKEHLYQMAGGVAT</sequence>
<evidence type="ECO:0000256" key="2">
    <source>
        <dbReference type="ARBA" id="ARBA00022448"/>
    </source>
</evidence>
<dbReference type="PANTHER" id="PTHR24223:SF356">
    <property type="entry name" value="ATP-BINDING CASSETTE TRANSPORTER ABC4"/>
    <property type="match status" value="1"/>
</dbReference>
<feature type="compositionally biased region" description="Low complexity" evidence="8">
    <location>
        <begin position="436"/>
        <end position="461"/>
    </location>
</feature>
<feature type="transmembrane region" description="Helical" evidence="9">
    <location>
        <begin position="285"/>
        <end position="303"/>
    </location>
</feature>
<dbReference type="SMART" id="SM00382">
    <property type="entry name" value="AAA"/>
    <property type="match status" value="2"/>
</dbReference>
<keyword evidence="7 9" id="KW-0472">Membrane</keyword>
<feature type="region of interest" description="Disordered" evidence="8">
    <location>
        <begin position="1031"/>
        <end position="1052"/>
    </location>
</feature>
<feature type="transmembrane region" description="Helical" evidence="9">
    <location>
        <begin position="74"/>
        <end position="101"/>
    </location>
</feature>
<evidence type="ECO:0000259" key="11">
    <source>
        <dbReference type="PROSITE" id="PS50929"/>
    </source>
</evidence>
<feature type="transmembrane region" description="Helical" evidence="9">
    <location>
        <begin position="1086"/>
        <end position="1110"/>
    </location>
</feature>
<organism evidence="12 13">
    <name type="scientific">Lentinula lateritia</name>
    <dbReference type="NCBI Taxonomy" id="40482"/>
    <lineage>
        <taxon>Eukaryota</taxon>
        <taxon>Fungi</taxon>
        <taxon>Dikarya</taxon>
        <taxon>Basidiomycota</taxon>
        <taxon>Agaricomycotina</taxon>
        <taxon>Agaricomycetes</taxon>
        <taxon>Agaricomycetidae</taxon>
        <taxon>Agaricales</taxon>
        <taxon>Marasmiineae</taxon>
        <taxon>Omphalotaceae</taxon>
        <taxon>Lentinula</taxon>
    </lineage>
</organism>
<dbReference type="Gene3D" id="3.40.50.300">
    <property type="entry name" value="P-loop containing nucleotide triphosphate hydrolases"/>
    <property type="match status" value="2"/>
</dbReference>
<comment type="caution">
    <text evidence="12">The sequence shown here is derived from an EMBL/GenBank/DDBJ whole genome shotgun (WGS) entry which is preliminary data.</text>
</comment>
<feature type="transmembrane region" description="Helical" evidence="9">
    <location>
        <begin position="141"/>
        <end position="158"/>
    </location>
</feature>
<comment type="subcellular location">
    <subcellularLocation>
        <location evidence="1">Membrane</location>
    </subcellularLocation>
</comment>
<proteinExistence type="predicted"/>
<feature type="transmembrane region" description="Helical" evidence="9">
    <location>
        <begin position="178"/>
        <end position="197"/>
    </location>
</feature>
<dbReference type="InterPro" id="IPR050173">
    <property type="entry name" value="ABC_transporter_C-like"/>
</dbReference>
<name>A0ABQ8VWS7_9AGAR</name>
<dbReference type="InterPro" id="IPR017871">
    <property type="entry name" value="ABC_transporter-like_CS"/>
</dbReference>
<feature type="compositionally biased region" description="Polar residues" evidence="8">
    <location>
        <begin position="752"/>
        <end position="766"/>
    </location>
</feature>
<dbReference type="CDD" id="cd18604">
    <property type="entry name" value="ABC_6TM_VMR1_D2_like"/>
    <property type="match status" value="1"/>
</dbReference>
<keyword evidence="4" id="KW-0547">Nucleotide-binding</keyword>
<dbReference type="EMBL" id="JANVFT010000004">
    <property type="protein sequence ID" value="KAJ4500839.1"/>
    <property type="molecule type" value="Genomic_DNA"/>
</dbReference>
<dbReference type="Proteomes" id="UP001150217">
    <property type="component" value="Unassembled WGS sequence"/>
</dbReference>
<feature type="transmembrane region" description="Helical" evidence="9">
    <location>
        <begin position="32"/>
        <end position="53"/>
    </location>
</feature>
<feature type="domain" description="ABC transporter" evidence="10">
    <location>
        <begin position="1407"/>
        <end position="1644"/>
    </location>
</feature>
<feature type="transmembrane region" description="Helical" evidence="9">
    <location>
        <begin position="1130"/>
        <end position="1156"/>
    </location>
</feature>
<evidence type="ECO:0000256" key="9">
    <source>
        <dbReference type="SAM" id="Phobius"/>
    </source>
</evidence>
<dbReference type="CDD" id="cd03244">
    <property type="entry name" value="ABCC_MRP_domain2"/>
    <property type="match status" value="1"/>
</dbReference>
<dbReference type="SUPFAM" id="SSF90123">
    <property type="entry name" value="ABC transporter transmembrane region"/>
    <property type="match status" value="2"/>
</dbReference>
<evidence type="ECO:0000313" key="12">
    <source>
        <dbReference type="EMBL" id="KAJ4500839.1"/>
    </source>
</evidence>
<feature type="compositionally biased region" description="Low complexity" evidence="8">
    <location>
        <begin position="394"/>
        <end position="411"/>
    </location>
</feature>
<evidence type="ECO:0000256" key="8">
    <source>
        <dbReference type="SAM" id="MobiDB-lite"/>
    </source>
</evidence>
<dbReference type="PROSITE" id="PS50929">
    <property type="entry name" value="ABC_TM1F"/>
    <property type="match status" value="2"/>
</dbReference>
<feature type="transmembrane region" description="Helical" evidence="9">
    <location>
        <begin position="323"/>
        <end position="342"/>
    </location>
</feature>
<feature type="domain" description="ABC transporter" evidence="10">
    <location>
        <begin position="778"/>
        <end position="1010"/>
    </location>
</feature>
<evidence type="ECO:0000259" key="10">
    <source>
        <dbReference type="PROSITE" id="PS50893"/>
    </source>
</evidence>
<dbReference type="Gene3D" id="1.20.1560.10">
    <property type="entry name" value="ABC transporter type 1, transmembrane domain"/>
    <property type="match status" value="2"/>
</dbReference>
<dbReference type="InterPro" id="IPR036640">
    <property type="entry name" value="ABC1_TM_sf"/>
</dbReference>
<evidence type="ECO:0000256" key="6">
    <source>
        <dbReference type="ARBA" id="ARBA00022989"/>
    </source>
</evidence>
<dbReference type="InterPro" id="IPR027417">
    <property type="entry name" value="P-loop_NTPase"/>
</dbReference>